<dbReference type="Proteomes" id="UP000240883">
    <property type="component" value="Unassembled WGS sequence"/>
</dbReference>
<reference evidence="2 3" key="1">
    <citation type="journal article" date="2018" name="Front. Microbiol.">
        <title>Genome-Wide Analysis of Corynespora cassiicola Leaf Fall Disease Putative Effectors.</title>
        <authorList>
            <person name="Lopez D."/>
            <person name="Ribeiro S."/>
            <person name="Label P."/>
            <person name="Fumanal B."/>
            <person name="Venisse J.S."/>
            <person name="Kohler A."/>
            <person name="de Oliveira R.R."/>
            <person name="Labutti K."/>
            <person name="Lipzen A."/>
            <person name="Lail K."/>
            <person name="Bauer D."/>
            <person name="Ohm R.A."/>
            <person name="Barry K.W."/>
            <person name="Spatafora J."/>
            <person name="Grigoriev I.V."/>
            <person name="Martin F.M."/>
            <person name="Pujade-Renaud V."/>
        </authorList>
    </citation>
    <scope>NUCLEOTIDE SEQUENCE [LARGE SCALE GENOMIC DNA]</scope>
    <source>
        <strain evidence="2 3">Philippines</strain>
    </source>
</reference>
<organism evidence="2 3">
    <name type="scientific">Corynespora cassiicola Philippines</name>
    <dbReference type="NCBI Taxonomy" id="1448308"/>
    <lineage>
        <taxon>Eukaryota</taxon>
        <taxon>Fungi</taxon>
        <taxon>Dikarya</taxon>
        <taxon>Ascomycota</taxon>
        <taxon>Pezizomycotina</taxon>
        <taxon>Dothideomycetes</taxon>
        <taxon>Pleosporomycetidae</taxon>
        <taxon>Pleosporales</taxon>
        <taxon>Corynesporascaceae</taxon>
        <taxon>Corynespora</taxon>
    </lineage>
</organism>
<protein>
    <submittedName>
        <fullName evidence="2">Uncharacterized protein</fullName>
    </submittedName>
</protein>
<dbReference type="AlphaFoldDB" id="A0A2T2P4W4"/>
<keyword evidence="3" id="KW-1185">Reference proteome</keyword>
<evidence type="ECO:0000313" key="3">
    <source>
        <dbReference type="Proteomes" id="UP000240883"/>
    </source>
</evidence>
<feature type="compositionally biased region" description="Basic and acidic residues" evidence="1">
    <location>
        <begin position="1"/>
        <end position="17"/>
    </location>
</feature>
<feature type="region of interest" description="Disordered" evidence="1">
    <location>
        <begin position="1"/>
        <end position="27"/>
    </location>
</feature>
<evidence type="ECO:0000313" key="2">
    <source>
        <dbReference type="EMBL" id="PSN72720.1"/>
    </source>
</evidence>
<accession>A0A2T2P4W4</accession>
<evidence type="ECO:0000256" key="1">
    <source>
        <dbReference type="SAM" id="MobiDB-lite"/>
    </source>
</evidence>
<dbReference type="EMBL" id="KZ678129">
    <property type="protein sequence ID" value="PSN72720.1"/>
    <property type="molecule type" value="Genomic_DNA"/>
</dbReference>
<gene>
    <name evidence="2" type="ORF">BS50DRAFT_568307</name>
</gene>
<sequence length="101" mass="10661">MPGEHHRSIAPSGDRRASLPRYGRPSPRACTASAVSLQFAALAAFPLPSPAVNQIARKSANCSPQDKSSRSSRNTAVLFAPVAARIPRRLGQRSRAAAKTG</sequence>
<proteinExistence type="predicted"/>
<name>A0A2T2P4W4_CORCC</name>